<dbReference type="InterPro" id="IPR043866">
    <property type="entry name" value="TTC3/DZIP3_dom"/>
</dbReference>
<dbReference type="Pfam" id="PF13639">
    <property type="entry name" value="zf-RING_2"/>
    <property type="match status" value="1"/>
</dbReference>
<evidence type="ECO:0000313" key="7">
    <source>
        <dbReference type="Proteomes" id="UP000786811"/>
    </source>
</evidence>
<dbReference type="InterPro" id="IPR001841">
    <property type="entry name" value="Znf_RING"/>
</dbReference>
<dbReference type="EMBL" id="CAJNRD030001114">
    <property type="protein sequence ID" value="CAG5074069.1"/>
    <property type="molecule type" value="Genomic_DNA"/>
</dbReference>
<dbReference type="SUPFAM" id="SSF57850">
    <property type="entry name" value="RING/U-box"/>
    <property type="match status" value="1"/>
</dbReference>
<keyword evidence="7" id="KW-1185">Reference proteome</keyword>
<keyword evidence="4" id="KW-0175">Coiled coil</keyword>
<proteinExistence type="predicted"/>
<name>A0A8J2EG06_COTCN</name>
<dbReference type="Gene3D" id="3.30.40.10">
    <property type="entry name" value="Zinc/RING finger domain, C3HC4 (zinc finger)"/>
    <property type="match status" value="1"/>
</dbReference>
<dbReference type="GO" id="GO:0008270">
    <property type="term" value="F:zinc ion binding"/>
    <property type="evidence" value="ECO:0007669"/>
    <property type="project" value="UniProtKB-KW"/>
</dbReference>
<evidence type="ECO:0000256" key="4">
    <source>
        <dbReference type="SAM" id="Coils"/>
    </source>
</evidence>
<dbReference type="PROSITE" id="PS50089">
    <property type="entry name" value="ZF_RING_2"/>
    <property type="match status" value="1"/>
</dbReference>
<dbReference type="AlphaFoldDB" id="A0A8J2EG06"/>
<accession>A0A8J2EG06</accession>
<keyword evidence="1 3" id="KW-0863">Zinc-finger</keyword>
<dbReference type="Pfam" id="PF19179">
    <property type="entry name" value="TTC3_DZIP3_dom"/>
    <property type="match status" value="1"/>
</dbReference>
<evidence type="ECO:0000259" key="5">
    <source>
        <dbReference type="PROSITE" id="PS50089"/>
    </source>
</evidence>
<dbReference type="Proteomes" id="UP000786811">
    <property type="component" value="Unassembled WGS sequence"/>
</dbReference>
<sequence>MLIHLQPELIEKVNKHIVTIIKMPETCYQAHKCLENSEAVLMLQKAAEAYSSSLYQLAVTHYKSAIVLLKSTSDYEGSLLISVIQYLICKCLIETSQLASLIEAKDTLINLIETTDRLPMLYYLLSSLYIKTFCYKEAEKLINYCLAFLNSSTSITSFNIPTTNEVIPESTFEELSRLLVQLKDECSGWHRPDAICFMKNCNSTSLSNLLDRDIYFKSPAFNGLVVVTCNNNINPCVFNFHINCWKLKKEELSPNIKLSDKDFLNWKCFTPNCDNFDQSSVISKIDIYNSDHTIKSHVALPEKIVKQQQTPKGAVRKQKINNHKITLKITRPRNINNVISKSDNQSTNVKNKYKKIKNNDEMVLISHLIKLIQVRNSNYGIEQGKDWRPDLSYYGDSSMIVSEDMYPDIIDIEDENLKQQKDFLYSYFYEYVSCNAPVKKDTLMKKWEEAKTLISNCDLILYELKCPTVVEFLLKSMKFAMVGEYVCTPATLPDAYKRVSDNVCGILKCLMKKGGDSDSDDDDDDLVNEEFLKSLNSFDSSVRVDNTDDSTANDFKSEKIDDFKNQKINIDKNKNQKIDEINYQENDLKNIDENYQSFEKNLNFDKNSNFEKIEEKIIIENENDELIEDNFTEKLNEKSKTKVCTKTCKKLSEKLQKSKEELQNFQKNFSNLKKTFLKNMLSSDYSSKKNVLLFNIRLARNEYFIIDKLQTILIYSTGTMLPLSEVEWKTPIQQMEKLCFDLDDDYSKKLELLNDEEYCKTNESISCICNVLPPLPKRDLTLLIQIAFNLYRDNLRRVDPSFNQAPGYPPGFNQTSLYGSPMIYQQRPQFWNQISSSANFNSNYQQFMPRNNPVYAGWNSKLFAGNNIINNNNNINDQNNVNGQWSLKADIKSELIDINSKKEFINYDEINSKGSLSDMKEKTHAFNYTEPPESLNNDKVHKVHEVLIDNCEEDLKKVLEDWKSIWEDKSEFKDYKEEMGGDKKEVEEEEEMECELKEEIGKKKSYSMDKLLRELRAKHRGVLEYDLLYCVDAVRNKYNGSLSGLTLAEIIGEVEKVLPGRERLQLRNYDRRIFSKKQVKKLEKVQGAKSTIVKKSTSKSNPWATLDGYQWTNEDFGENECIICTEAIIKFGKVPSYTLRCKHTFHKKCIKNWFNQNQSCPICRIHCIIDDEFPPLS</sequence>
<comment type="caution">
    <text evidence="6">The sequence shown here is derived from an EMBL/GenBank/DDBJ whole genome shotgun (WGS) entry which is preliminary data.</text>
</comment>
<dbReference type="SMART" id="SM00184">
    <property type="entry name" value="RING"/>
    <property type="match status" value="1"/>
</dbReference>
<gene>
    <name evidence="6" type="ORF">HICCMSTLAB_LOCUS841</name>
</gene>
<dbReference type="PANTHER" id="PTHR17550:SF4">
    <property type="entry name" value="E3 UBIQUITIN-PROTEIN LIGASE TTC3"/>
    <property type="match status" value="1"/>
</dbReference>
<evidence type="ECO:0000313" key="6">
    <source>
        <dbReference type="EMBL" id="CAG5074069.1"/>
    </source>
</evidence>
<dbReference type="PANTHER" id="PTHR17550">
    <property type="entry name" value="E3 UBIQUITIN-PROTEIN LIGASE TTC3"/>
    <property type="match status" value="1"/>
</dbReference>
<feature type="domain" description="RING-type" evidence="5">
    <location>
        <begin position="1121"/>
        <end position="1164"/>
    </location>
</feature>
<evidence type="ECO:0000256" key="1">
    <source>
        <dbReference type="ARBA" id="ARBA00022771"/>
    </source>
</evidence>
<dbReference type="OrthoDB" id="8062037at2759"/>
<organism evidence="6 7">
    <name type="scientific">Cotesia congregata</name>
    <name type="common">Parasitoid wasp</name>
    <name type="synonym">Apanteles congregatus</name>
    <dbReference type="NCBI Taxonomy" id="51543"/>
    <lineage>
        <taxon>Eukaryota</taxon>
        <taxon>Metazoa</taxon>
        <taxon>Ecdysozoa</taxon>
        <taxon>Arthropoda</taxon>
        <taxon>Hexapoda</taxon>
        <taxon>Insecta</taxon>
        <taxon>Pterygota</taxon>
        <taxon>Neoptera</taxon>
        <taxon>Endopterygota</taxon>
        <taxon>Hymenoptera</taxon>
        <taxon>Apocrita</taxon>
        <taxon>Ichneumonoidea</taxon>
        <taxon>Braconidae</taxon>
        <taxon>Microgastrinae</taxon>
        <taxon>Cotesia</taxon>
    </lineage>
</organism>
<evidence type="ECO:0000256" key="3">
    <source>
        <dbReference type="PROSITE-ProRule" id="PRU00175"/>
    </source>
</evidence>
<dbReference type="InterPro" id="IPR013083">
    <property type="entry name" value="Znf_RING/FYVE/PHD"/>
</dbReference>
<evidence type="ECO:0000256" key="2">
    <source>
        <dbReference type="ARBA" id="ARBA00022833"/>
    </source>
</evidence>
<protein>
    <submittedName>
        <fullName evidence="6">Similar to TTC3: E3 ubiquitin-protein ligase TTC3 (Homo sapiens)</fullName>
    </submittedName>
</protein>
<keyword evidence="2" id="KW-0862">Zinc</keyword>
<feature type="coiled-coil region" evidence="4">
    <location>
        <begin position="648"/>
        <end position="675"/>
    </location>
</feature>
<dbReference type="GO" id="GO:0016567">
    <property type="term" value="P:protein ubiquitination"/>
    <property type="evidence" value="ECO:0007669"/>
    <property type="project" value="UniProtKB-UniPathway"/>
</dbReference>
<keyword evidence="1 3" id="KW-0479">Metal-binding</keyword>
<reference evidence="6" key="1">
    <citation type="submission" date="2021-04" db="EMBL/GenBank/DDBJ databases">
        <authorList>
            <person name="Chebbi M.A.C M."/>
        </authorList>
    </citation>
    <scope>NUCLEOTIDE SEQUENCE</scope>
</reference>
<dbReference type="UniPathway" id="UPA00143"/>